<organism evidence="6 7">
    <name type="scientific">Glossina austeni</name>
    <name type="common">Savannah tsetse fly</name>
    <dbReference type="NCBI Taxonomy" id="7395"/>
    <lineage>
        <taxon>Eukaryota</taxon>
        <taxon>Metazoa</taxon>
        <taxon>Ecdysozoa</taxon>
        <taxon>Arthropoda</taxon>
        <taxon>Hexapoda</taxon>
        <taxon>Insecta</taxon>
        <taxon>Pterygota</taxon>
        <taxon>Neoptera</taxon>
        <taxon>Endopterygota</taxon>
        <taxon>Diptera</taxon>
        <taxon>Brachycera</taxon>
        <taxon>Muscomorpha</taxon>
        <taxon>Hippoboscoidea</taxon>
        <taxon>Glossinidae</taxon>
        <taxon>Glossina</taxon>
    </lineage>
</organism>
<dbReference type="SUPFAM" id="SSF143503">
    <property type="entry name" value="PUG domain-like"/>
    <property type="match status" value="1"/>
</dbReference>
<dbReference type="GO" id="GO:0005737">
    <property type="term" value="C:cytoplasm"/>
    <property type="evidence" value="ECO:0007669"/>
    <property type="project" value="TreeGrafter"/>
</dbReference>
<dbReference type="SUPFAM" id="SSF90209">
    <property type="entry name" value="Ran binding protein zinc finger-like"/>
    <property type="match status" value="1"/>
</dbReference>
<dbReference type="Gene3D" id="1.20.58.2190">
    <property type="match status" value="1"/>
</dbReference>
<keyword evidence="7" id="KW-1185">Reference proteome</keyword>
<sequence length="880" mass="99536">MSDFLSRDRISNLWEEILNRHWRYLDAEENVEKLEQRIKIEDCFYSFLNIVEPDRKFFLPETSTVLRNSIRDLPKFSIDKALSAFEAISQYANNLYTKPWRKEFRILKMYSGFFQHVIHSCLLDVEKLFEAMGYNRVSDDLLVLDGPICPDQVANVSRDAMAAYVELQILKQILGGLNDLGLSCSWLEIYRYRESHVCEYRNYFKTKNKFLINISLFIGNVVEAIENLSYYRNEDNLPVDNYSYIKLKKSSAKPSPIATRLRNRGGAFSPHLAGDARRVGPNIHINCYPYPCINQNPATMYNNLPCRPSTDVQSPHTSHYSEPNALATLPQHNSLMNSLGTCHSTLYYPFPPSTSFYDSPYEYLGSAADNGFTYTTVSQAGYNGYNVSGNRYPLPYNISNQFDNCNAIEPNYATIRENRSHPSASKGHYDCSNNPTATCYTSVNSSATTSNGHHNSVNNLQRQSSYPPDQLIDFDEKNVQFINKQNYAHQTNDAMYGKDRVTDIRRLACRDFEIGDGYVQNNTDSSINQQCGHAFRQGKLQNDDTYIYALPTPKENRTPRNNLTANDANNREDSYQMRKNPKQECFESDSTMRRLSPHSGFTSERDMSDLCSDEATNNACGQEGGDERKQSSPTQLSKNQDGFGSFESWHHVFQNLQPNGHSKDAGGGDDMLMQSLDLDSLNLANDSSTNTASIERRRSQYNSSTNESKPIRSAVQNGEKARTLEKTHKTAGNKQEPETAYKSTANDNKKMKSALKQPNKQEHQANSKSGKVSTTTSATANKKSNKSFADNKSNEFKKNGNNNQAAANQNRKPITTDTKQQTPCTTTPITQVIVTSPQEWNCPFCTFLNLNSGNICEICFKTKDFHQEANVVAHNAPTCV</sequence>
<dbReference type="InterPro" id="IPR036443">
    <property type="entry name" value="Znf_RanBP2_sf"/>
</dbReference>
<accession>A0A1A9UIZ3</accession>
<feature type="region of interest" description="Disordered" evidence="4">
    <location>
        <begin position="551"/>
        <end position="643"/>
    </location>
</feature>
<feature type="region of interest" description="Disordered" evidence="4">
    <location>
        <begin position="683"/>
        <end position="822"/>
    </location>
</feature>
<feature type="compositionally biased region" description="Low complexity" evidence="4">
    <location>
        <begin position="799"/>
        <end position="822"/>
    </location>
</feature>
<dbReference type="EnsemblMetazoa" id="GAUT006452-RA">
    <property type="protein sequence ID" value="GAUT006452-PA"/>
    <property type="gene ID" value="GAUT006452"/>
</dbReference>
<dbReference type="PANTHER" id="PTHR15326">
    <property type="entry name" value="SPERMATOGENESIS-ASSOCIATED PROTEIN 2/TAMOZHENNIC"/>
    <property type="match status" value="1"/>
</dbReference>
<dbReference type="VEuPathDB" id="VectorBase:GAUT006452"/>
<feature type="domain" description="RanBP2-type" evidence="5">
    <location>
        <begin position="840"/>
        <end position="859"/>
    </location>
</feature>
<feature type="compositionally biased region" description="Polar residues" evidence="4">
    <location>
        <begin position="559"/>
        <end position="568"/>
    </location>
</feature>
<dbReference type="Pfam" id="PF21388">
    <property type="entry name" value="SPATA2_PUB-like"/>
    <property type="match status" value="1"/>
</dbReference>
<keyword evidence="1" id="KW-0479">Metal-binding</keyword>
<dbReference type="InterPro" id="IPR048839">
    <property type="entry name" value="SPATA2_PUB-like"/>
</dbReference>
<evidence type="ECO:0000256" key="2">
    <source>
        <dbReference type="ARBA" id="ARBA00022771"/>
    </source>
</evidence>
<dbReference type="PANTHER" id="PTHR15326:SF2">
    <property type="entry name" value="PROTEIN TAMOZHENNIC"/>
    <property type="match status" value="1"/>
</dbReference>
<evidence type="ECO:0000259" key="5">
    <source>
        <dbReference type="PROSITE" id="PS01358"/>
    </source>
</evidence>
<evidence type="ECO:0000256" key="1">
    <source>
        <dbReference type="ARBA" id="ARBA00022723"/>
    </source>
</evidence>
<evidence type="ECO:0000313" key="6">
    <source>
        <dbReference type="EnsemblMetazoa" id="GAUT006452-PA"/>
    </source>
</evidence>
<dbReference type="PROSITE" id="PS01358">
    <property type="entry name" value="ZF_RANBP2_1"/>
    <property type="match status" value="1"/>
</dbReference>
<dbReference type="InterPro" id="IPR036339">
    <property type="entry name" value="PUB-like_dom_sf"/>
</dbReference>
<dbReference type="STRING" id="7395.A0A1A9UIZ3"/>
<evidence type="ECO:0000256" key="3">
    <source>
        <dbReference type="ARBA" id="ARBA00022833"/>
    </source>
</evidence>
<name>A0A1A9UIZ3_GLOAU</name>
<dbReference type="Proteomes" id="UP000078200">
    <property type="component" value="Unassembled WGS sequence"/>
</dbReference>
<evidence type="ECO:0000313" key="7">
    <source>
        <dbReference type="Proteomes" id="UP000078200"/>
    </source>
</evidence>
<evidence type="ECO:0000256" key="4">
    <source>
        <dbReference type="SAM" id="MobiDB-lite"/>
    </source>
</evidence>
<feature type="compositionally biased region" description="Polar residues" evidence="4">
    <location>
        <begin position="631"/>
        <end position="642"/>
    </location>
</feature>
<dbReference type="CDD" id="cd09212">
    <property type="entry name" value="PUB"/>
    <property type="match status" value="1"/>
</dbReference>
<feature type="compositionally biased region" description="Basic and acidic residues" evidence="4">
    <location>
        <begin position="569"/>
        <end position="585"/>
    </location>
</feature>
<keyword evidence="2" id="KW-0863">Zinc-finger</keyword>
<keyword evidence="3" id="KW-0862">Zinc</keyword>
<reference evidence="6" key="1">
    <citation type="submission" date="2020-05" db="UniProtKB">
        <authorList>
            <consortium name="EnsemblMetazoa"/>
        </authorList>
    </citation>
    <scope>IDENTIFICATION</scope>
    <source>
        <strain evidence="6">TTRI</strain>
    </source>
</reference>
<dbReference type="GO" id="GO:0008270">
    <property type="term" value="F:zinc ion binding"/>
    <property type="evidence" value="ECO:0007669"/>
    <property type="project" value="UniProtKB-KW"/>
</dbReference>
<dbReference type="AlphaFoldDB" id="A0A1A9UIZ3"/>
<dbReference type="InterPro" id="IPR001876">
    <property type="entry name" value="Znf_RanBP2"/>
</dbReference>
<feature type="compositionally biased region" description="Low complexity" evidence="4">
    <location>
        <begin position="771"/>
        <end position="782"/>
    </location>
</feature>
<protein>
    <recommendedName>
        <fullName evidence="5">RanBP2-type domain-containing protein</fullName>
    </recommendedName>
</protein>
<proteinExistence type="predicted"/>
<feature type="compositionally biased region" description="Basic and acidic residues" evidence="4">
    <location>
        <begin position="719"/>
        <end position="728"/>
    </location>
</feature>